<accession>E7QTP0</accession>
<gene>
    <name evidence="2" type="ORF">ZOD2009_10840</name>
</gene>
<dbReference type="InterPro" id="IPR040624">
    <property type="entry name" value="HalOD1"/>
</dbReference>
<dbReference type="EMBL" id="AEMG01000009">
    <property type="protein sequence ID" value="EFW91969.1"/>
    <property type="molecule type" value="Genomic_DNA"/>
</dbReference>
<dbReference type="PATRIC" id="fig|797209.4.peg.2129"/>
<sequence>MQDGERPSTAVVNAIADYEDASPDDIGPRLYDVIDPDALDSLFRPRVDGAARDGGKAVFRYRDYEITYESDGWIHITDDANPPADASGTAPADE</sequence>
<evidence type="ECO:0000313" key="3">
    <source>
        <dbReference type="Proteomes" id="UP000003751"/>
    </source>
</evidence>
<evidence type="ECO:0000313" key="2">
    <source>
        <dbReference type="EMBL" id="EFW91969.1"/>
    </source>
</evidence>
<name>E7QTP0_HALPU</name>
<evidence type="ECO:0000259" key="1">
    <source>
        <dbReference type="Pfam" id="PF18545"/>
    </source>
</evidence>
<comment type="caution">
    <text evidence="2">The sequence shown here is derived from an EMBL/GenBank/DDBJ whole genome shotgun (WGS) entry which is preliminary data.</text>
</comment>
<dbReference type="AlphaFoldDB" id="E7QTP0"/>
<dbReference type="Proteomes" id="UP000003751">
    <property type="component" value="Unassembled WGS sequence"/>
</dbReference>
<organism evidence="2 3">
    <name type="scientific">Haladaptatus paucihalophilus DX253</name>
    <dbReference type="NCBI Taxonomy" id="797209"/>
    <lineage>
        <taxon>Archaea</taxon>
        <taxon>Methanobacteriati</taxon>
        <taxon>Methanobacteriota</taxon>
        <taxon>Stenosarchaea group</taxon>
        <taxon>Halobacteria</taxon>
        <taxon>Halobacteriales</taxon>
        <taxon>Haladaptataceae</taxon>
        <taxon>Haladaptatus</taxon>
    </lineage>
</organism>
<protein>
    <recommendedName>
        <fullName evidence="1">Halobacterial output domain-containing protein</fullName>
    </recommendedName>
</protein>
<dbReference type="Pfam" id="PF18545">
    <property type="entry name" value="HalOD1"/>
    <property type="match status" value="1"/>
</dbReference>
<reference evidence="2 3" key="1">
    <citation type="journal article" date="2014" name="ISME J.">
        <title>Trehalose/2-sulfotrehalose biosynthesis and glycine-betaine uptake are widely spread mechanisms for osmoadaptation in the Halobacteriales.</title>
        <authorList>
            <person name="Youssef N.H."/>
            <person name="Savage-Ashlock K.N."/>
            <person name="McCully A.L."/>
            <person name="Luedtke B."/>
            <person name="Shaw E.I."/>
            <person name="Hoff W.D."/>
            <person name="Elshahed M.S."/>
        </authorList>
    </citation>
    <scope>NUCLEOTIDE SEQUENCE [LARGE SCALE GENOMIC DNA]</scope>
    <source>
        <strain evidence="2 3">DX253</strain>
    </source>
</reference>
<proteinExistence type="predicted"/>
<dbReference type="eggNOG" id="arCOG08928">
    <property type="taxonomic scope" value="Archaea"/>
</dbReference>
<feature type="domain" description="Halobacterial output" evidence="1">
    <location>
        <begin position="4"/>
        <end position="77"/>
    </location>
</feature>